<accession>A0A0C3M5Y1</accession>
<proteinExistence type="predicted"/>
<keyword evidence="2" id="KW-1185">Reference proteome</keyword>
<dbReference type="HOGENOM" id="CLU_2623823_0_0_1"/>
<dbReference type="EMBL" id="KN822987">
    <property type="protein sequence ID" value="KIO29062.1"/>
    <property type="molecule type" value="Genomic_DNA"/>
</dbReference>
<gene>
    <name evidence="1" type="ORF">M407DRAFT_21805</name>
</gene>
<reference evidence="1 2" key="1">
    <citation type="submission" date="2014-04" db="EMBL/GenBank/DDBJ databases">
        <authorList>
            <consortium name="DOE Joint Genome Institute"/>
            <person name="Kuo A."/>
            <person name="Girlanda M."/>
            <person name="Perotto S."/>
            <person name="Kohler A."/>
            <person name="Nagy L.G."/>
            <person name="Floudas D."/>
            <person name="Copeland A."/>
            <person name="Barry K.W."/>
            <person name="Cichocki N."/>
            <person name="Veneault-Fourrey C."/>
            <person name="LaButti K."/>
            <person name="Lindquist E.A."/>
            <person name="Lipzen A."/>
            <person name="Lundell T."/>
            <person name="Morin E."/>
            <person name="Murat C."/>
            <person name="Sun H."/>
            <person name="Tunlid A."/>
            <person name="Henrissat B."/>
            <person name="Grigoriev I.V."/>
            <person name="Hibbett D.S."/>
            <person name="Martin F."/>
            <person name="Nordberg H.P."/>
            <person name="Cantor M.N."/>
            <person name="Hua S.X."/>
        </authorList>
    </citation>
    <scope>NUCLEOTIDE SEQUENCE [LARGE SCALE GENOMIC DNA]</scope>
    <source>
        <strain evidence="1 2">MUT 4182</strain>
    </source>
</reference>
<dbReference type="Proteomes" id="UP000054248">
    <property type="component" value="Unassembled WGS sequence"/>
</dbReference>
<organism evidence="1 2">
    <name type="scientific">Tulasnella calospora MUT 4182</name>
    <dbReference type="NCBI Taxonomy" id="1051891"/>
    <lineage>
        <taxon>Eukaryota</taxon>
        <taxon>Fungi</taxon>
        <taxon>Dikarya</taxon>
        <taxon>Basidiomycota</taxon>
        <taxon>Agaricomycotina</taxon>
        <taxon>Agaricomycetes</taxon>
        <taxon>Cantharellales</taxon>
        <taxon>Tulasnellaceae</taxon>
        <taxon>Tulasnella</taxon>
    </lineage>
</organism>
<evidence type="ECO:0000313" key="2">
    <source>
        <dbReference type="Proteomes" id="UP000054248"/>
    </source>
</evidence>
<reference evidence="2" key="2">
    <citation type="submission" date="2015-01" db="EMBL/GenBank/DDBJ databases">
        <title>Evolutionary Origins and Diversification of the Mycorrhizal Mutualists.</title>
        <authorList>
            <consortium name="DOE Joint Genome Institute"/>
            <consortium name="Mycorrhizal Genomics Consortium"/>
            <person name="Kohler A."/>
            <person name="Kuo A."/>
            <person name="Nagy L.G."/>
            <person name="Floudas D."/>
            <person name="Copeland A."/>
            <person name="Barry K.W."/>
            <person name="Cichocki N."/>
            <person name="Veneault-Fourrey C."/>
            <person name="LaButti K."/>
            <person name="Lindquist E.A."/>
            <person name="Lipzen A."/>
            <person name="Lundell T."/>
            <person name="Morin E."/>
            <person name="Murat C."/>
            <person name="Riley R."/>
            <person name="Ohm R."/>
            <person name="Sun H."/>
            <person name="Tunlid A."/>
            <person name="Henrissat B."/>
            <person name="Grigoriev I.V."/>
            <person name="Hibbett D.S."/>
            <person name="Martin F."/>
        </authorList>
    </citation>
    <scope>NUCLEOTIDE SEQUENCE [LARGE SCALE GENOMIC DNA]</scope>
    <source>
        <strain evidence="2">MUT 4182</strain>
    </source>
</reference>
<name>A0A0C3M5Y1_9AGAM</name>
<protein>
    <submittedName>
        <fullName evidence="1">Uncharacterized protein</fullName>
    </submittedName>
</protein>
<sequence>MEMEVTHRLHRVQLDNPPAFCEHEYTGISEEDTYERDASSTAQSQPFLGVDGFMTSGLWVKDFITLNMIPPDPEHSPL</sequence>
<dbReference type="AlphaFoldDB" id="A0A0C3M5Y1"/>
<dbReference type="OrthoDB" id="3242181at2759"/>
<evidence type="ECO:0000313" key="1">
    <source>
        <dbReference type="EMBL" id="KIO29062.1"/>
    </source>
</evidence>